<comment type="subcellular location">
    <subcellularLocation>
        <location evidence="1">Endoplasmic reticulum membrane</location>
        <topology evidence="1">Multi-pass membrane protein</topology>
    </subcellularLocation>
</comment>
<gene>
    <name evidence="13" type="ORF">B0T18DRAFT_394638</name>
</gene>
<evidence type="ECO:0000256" key="8">
    <source>
        <dbReference type="ARBA" id="ARBA00023136"/>
    </source>
</evidence>
<protein>
    <recommendedName>
        <fullName evidence="10">intramembrane prenyl-peptidase Rce1</fullName>
        <ecNumber evidence="10">3.4.26.1</ecNumber>
    </recommendedName>
</protein>
<evidence type="ECO:0000256" key="4">
    <source>
        <dbReference type="ARBA" id="ARBA00022692"/>
    </source>
</evidence>
<keyword evidence="5" id="KW-0378">Hydrolase</keyword>
<dbReference type="Pfam" id="PF02517">
    <property type="entry name" value="Rce1-like"/>
    <property type="match status" value="1"/>
</dbReference>
<dbReference type="PANTHER" id="PTHR13046">
    <property type="entry name" value="PROTEASE U48 CAAX PRENYL PROTEASE RCE1"/>
    <property type="match status" value="1"/>
</dbReference>
<dbReference type="AlphaFoldDB" id="A0AA40BQD8"/>
<dbReference type="GO" id="GO:0071586">
    <property type="term" value="P:CAAX-box protein processing"/>
    <property type="evidence" value="ECO:0007669"/>
    <property type="project" value="InterPro"/>
</dbReference>
<comment type="similarity">
    <text evidence="2">Belongs to the peptidase U48 family.</text>
</comment>
<feature type="transmembrane region" description="Helical" evidence="11">
    <location>
        <begin position="69"/>
        <end position="90"/>
    </location>
</feature>
<feature type="transmembrane region" description="Helical" evidence="11">
    <location>
        <begin position="29"/>
        <end position="48"/>
    </location>
</feature>
<evidence type="ECO:0000256" key="1">
    <source>
        <dbReference type="ARBA" id="ARBA00004477"/>
    </source>
</evidence>
<dbReference type="EMBL" id="JAUKUD010000007">
    <property type="protein sequence ID" value="KAK0738328.1"/>
    <property type="molecule type" value="Genomic_DNA"/>
</dbReference>
<dbReference type="InterPro" id="IPR039731">
    <property type="entry name" value="Rce1"/>
</dbReference>
<dbReference type="Proteomes" id="UP001172155">
    <property type="component" value="Unassembled WGS sequence"/>
</dbReference>
<feature type="transmembrane region" description="Helical" evidence="11">
    <location>
        <begin position="239"/>
        <end position="259"/>
    </location>
</feature>
<proteinExistence type="inferred from homology"/>
<keyword evidence="3" id="KW-0645">Protease</keyword>
<organism evidence="13 14">
    <name type="scientific">Schizothecium vesticola</name>
    <dbReference type="NCBI Taxonomy" id="314040"/>
    <lineage>
        <taxon>Eukaryota</taxon>
        <taxon>Fungi</taxon>
        <taxon>Dikarya</taxon>
        <taxon>Ascomycota</taxon>
        <taxon>Pezizomycotina</taxon>
        <taxon>Sordariomycetes</taxon>
        <taxon>Sordariomycetidae</taxon>
        <taxon>Sordariales</taxon>
        <taxon>Schizotheciaceae</taxon>
        <taxon>Schizothecium</taxon>
    </lineage>
</organism>
<evidence type="ECO:0000259" key="12">
    <source>
        <dbReference type="Pfam" id="PF02517"/>
    </source>
</evidence>
<evidence type="ECO:0000256" key="7">
    <source>
        <dbReference type="ARBA" id="ARBA00022989"/>
    </source>
</evidence>
<name>A0AA40BQD8_9PEZI</name>
<evidence type="ECO:0000256" key="6">
    <source>
        <dbReference type="ARBA" id="ARBA00022824"/>
    </source>
</evidence>
<evidence type="ECO:0000256" key="10">
    <source>
        <dbReference type="ARBA" id="ARBA00049729"/>
    </source>
</evidence>
<keyword evidence="8 11" id="KW-0472">Membrane</keyword>
<keyword evidence="4 11" id="KW-0812">Transmembrane</keyword>
<feature type="transmembrane region" description="Helical" evidence="11">
    <location>
        <begin position="271"/>
        <end position="292"/>
    </location>
</feature>
<accession>A0AA40BQD8</accession>
<feature type="transmembrane region" description="Helical" evidence="11">
    <location>
        <begin position="215"/>
        <end position="232"/>
    </location>
</feature>
<dbReference type="GO" id="GO:0004222">
    <property type="term" value="F:metalloendopeptidase activity"/>
    <property type="evidence" value="ECO:0007669"/>
    <property type="project" value="InterPro"/>
</dbReference>
<reference evidence="13" key="1">
    <citation type="submission" date="2023-06" db="EMBL/GenBank/DDBJ databases">
        <title>Genome-scale phylogeny and comparative genomics of the fungal order Sordariales.</title>
        <authorList>
            <consortium name="Lawrence Berkeley National Laboratory"/>
            <person name="Hensen N."/>
            <person name="Bonometti L."/>
            <person name="Westerberg I."/>
            <person name="Brannstrom I.O."/>
            <person name="Guillou S."/>
            <person name="Cros-Aarteil S."/>
            <person name="Calhoun S."/>
            <person name="Haridas S."/>
            <person name="Kuo A."/>
            <person name="Mondo S."/>
            <person name="Pangilinan J."/>
            <person name="Riley R."/>
            <person name="LaButti K."/>
            <person name="Andreopoulos B."/>
            <person name="Lipzen A."/>
            <person name="Chen C."/>
            <person name="Yanf M."/>
            <person name="Daum C."/>
            <person name="Ng V."/>
            <person name="Clum A."/>
            <person name="Steindorff A."/>
            <person name="Ohm R."/>
            <person name="Martin F."/>
            <person name="Silar P."/>
            <person name="Natvig D."/>
            <person name="Lalanne C."/>
            <person name="Gautier V."/>
            <person name="Ament-velasquez S.L."/>
            <person name="Kruys A."/>
            <person name="Hutchinson M.I."/>
            <person name="Powell A.J."/>
            <person name="Barry K."/>
            <person name="Miller A.N."/>
            <person name="Grigoriev I.V."/>
            <person name="Debuchy R."/>
            <person name="Gladieux P."/>
            <person name="Thoren M.H."/>
            <person name="Johannesson H."/>
        </authorList>
    </citation>
    <scope>NUCLEOTIDE SEQUENCE</scope>
    <source>
        <strain evidence="13">SMH3187-1</strain>
    </source>
</reference>
<comment type="caution">
    <text evidence="13">The sequence shown here is derived from an EMBL/GenBank/DDBJ whole genome shotgun (WGS) entry which is preliminary data.</text>
</comment>
<sequence>MAVPTTTTTLSWWHPTDTTPPPPPFSPPIAFLLLTLYALTYFLPFYLSPTTRPSPTLSRDAPSVIRARIRSVLLSCFLCLALTTAILLRSLPLPSTLHLLGVLPPSPLPILRSLLLTSLLFAGPLFHALLIDPPSPLLPPLDIFTIRALVAGPLTEELLFRSASIPLLLVSRTPIHQILYLSPLVFGLAHVHHFYEFRLSNPGVPVAAALARSAFQLGFTTVFGAYATFLYVRTGSLGAVCAVHAFCNAVGLPKVWGAVVRREGEGRGATAAWTVAYYAVLVAGAVAWYGNLWGLTKEGGRLVGDEVFR</sequence>
<evidence type="ECO:0000313" key="14">
    <source>
        <dbReference type="Proteomes" id="UP001172155"/>
    </source>
</evidence>
<dbReference type="InterPro" id="IPR003675">
    <property type="entry name" value="Rce1/LyrA-like_dom"/>
</dbReference>
<evidence type="ECO:0000313" key="13">
    <source>
        <dbReference type="EMBL" id="KAK0738328.1"/>
    </source>
</evidence>
<keyword evidence="14" id="KW-1185">Reference proteome</keyword>
<evidence type="ECO:0000256" key="2">
    <source>
        <dbReference type="ARBA" id="ARBA00006897"/>
    </source>
</evidence>
<evidence type="ECO:0000256" key="5">
    <source>
        <dbReference type="ARBA" id="ARBA00022801"/>
    </source>
</evidence>
<evidence type="ECO:0000256" key="11">
    <source>
        <dbReference type="SAM" id="Phobius"/>
    </source>
</evidence>
<dbReference type="PANTHER" id="PTHR13046:SF0">
    <property type="entry name" value="CAAX PRENYL PROTEASE 2"/>
    <property type="match status" value="1"/>
</dbReference>
<dbReference type="GO" id="GO:0005789">
    <property type="term" value="C:endoplasmic reticulum membrane"/>
    <property type="evidence" value="ECO:0007669"/>
    <property type="project" value="UniProtKB-SubCell"/>
</dbReference>
<comment type="catalytic activity">
    <reaction evidence="9">
        <text>Hydrolyzes the peptide bond -P2-(S-farnesyl or geranylgeranyl)C-P1'-P2'-P3'-COOH where P1' and P2' are amino acids with aliphatic sidechains and P3' is any C-terminal residue.</text>
        <dbReference type="EC" id="3.4.26.1"/>
    </reaction>
</comment>
<evidence type="ECO:0000256" key="3">
    <source>
        <dbReference type="ARBA" id="ARBA00022670"/>
    </source>
</evidence>
<feature type="transmembrane region" description="Helical" evidence="11">
    <location>
        <begin position="110"/>
        <end position="131"/>
    </location>
</feature>
<keyword evidence="7 11" id="KW-1133">Transmembrane helix</keyword>
<feature type="domain" description="CAAX prenyl protease 2/Lysostaphin resistance protein A-like" evidence="12">
    <location>
        <begin position="144"/>
        <end position="250"/>
    </location>
</feature>
<dbReference type="EC" id="3.4.26.1" evidence="10"/>
<feature type="transmembrane region" description="Helical" evidence="11">
    <location>
        <begin position="178"/>
        <end position="195"/>
    </location>
</feature>
<evidence type="ECO:0000256" key="9">
    <source>
        <dbReference type="ARBA" id="ARBA00047280"/>
    </source>
</evidence>
<keyword evidence="6" id="KW-0256">Endoplasmic reticulum</keyword>